<reference evidence="2 3" key="1">
    <citation type="submission" date="2020-08" db="EMBL/GenBank/DDBJ databases">
        <title>Functional genomics of gut bacteria from endangered species of beetles.</title>
        <authorList>
            <person name="Carlos-Shanley C."/>
        </authorList>
    </citation>
    <scope>NUCLEOTIDE SEQUENCE [LARGE SCALE GENOMIC DNA]</scope>
    <source>
        <strain evidence="2 3">S00192</strain>
    </source>
</reference>
<dbReference type="RefSeq" id="WP_184277498.1">
    <property type="nucleotide sequence ID" value="NZ_JACHLJ010000001.1"/>
</dbReference>
<organism evidence="2 3">
    <name type="scientific">Brevundimonas vesicularis</name>
    <name type="common">Pseudomonas vesicularis</name>
    <dbReference type="NCBI Taxonomy" id="41276"/>
    <lineage>
        <taxon>Bacteria</taxon>
        <taxon>Pseudomonadati</taxon>
        <taxon>Pseudomonadota</taxon>
        <taxon>Alphaproteobacteria</taxon>
        <taxon>Caulobacterales</taxon>
        <taxon>Caulobacteraceae</taxon>
        <taxon>Brevundimonas</taxon>
    </lineage>
</organism>
<dbReference type="Gene3D" id="3.90.1530.10">
    <property type="entry name" value="Conserved hypothetical protein from pyrococcus furiosus pfu- 392566-001, ParB domain"/>
    <property type="match status" value="1"/>
</dbReference>
<dbReference type="SMART" id="SM00470">
    <property type="entry name" value="ParB"/>
    <property type="match status" value="1"/>
</dbReference>
<feature type="domain" description="ParB-like N-terminal" evidence="1">
    <location>
        <begin position="28"/>
        <end position="120"/>
    </location>
</feature>
<dbReference type="CDD" id="cd16387">
    <property type="entry name" value="ParB_N_Srx"/>
    <property type="match status" value="1"/>
</dbReference>
<accession>A0A7W9FRE7</accession>
<evidence type="ECO:0000313" key="3">
    <source>
        <dbReference type="Proteomes" id="UP000556201"/>
    </source>
</evidence>
<dbReference type="AlphaFoldDB" id="A0A7W9FRE7"/>
<sequence length="277" mass="29386">MSDYRSISTEGFSAPAETPSCGAAPMLQWLKIDDLVVDDRYQRPIYGAGAKNVRAIASSFQWSKFAPLIVAPVAGGKFAVIDGQHRATAAALRGFDTVPAQVIIADALEQAAAFKAINGQVTRIHALAVQHAALMAGDEDAKAIREACEAASVEILRYPVSVVRMKPGQTLALGAIAAGFRAYGRDTLVTALMCVTETENNRPGMLAAAIINALCAVLGANARWRDAGEALLRAFDDIDLEIELDEAKVTRRAKGVAAWEVLADRIKAALSEALPAK</sequence>
<dbReference type="InterPro" id="IPR036086">
    <property type="entry name" value="ParB/Sulfiredoxin_sf"/>
</dbReference>
<evidence type="ECO:0000313" key="2">
    <source>
        <dbReference type="EMBL" id="MBB5770137.1"/>
    </source>
</evidence>
<name>A0A7W9FRE7_BREVE</name>
<dbReference type="InterPro" id="IPR003115">
    <property type="entry name" value="ParB_N"/>
</dbReference>
<comment type="caution">
    <text evidence="2">The sequence shown here is derived from an EMBL/GenBank/DDBJ whole genome shotgun (WGS) entry which is preliminary data.</text>
</comment>
<protein>
    <recommendedName>
        <fullName evidence="1">ParB-like N-terminal domain-containing protein</fullName>
    </recommendedName>
</protein>
<dbReference type="EMBL" id="JACHLJ010000001">
    <property type="protein sequence ID" value="MBB5770137.1"/>
    <property type="molecule type" value="Genomic_DNA"/>
</dbReference>
<evidence type="ECO:0000259" key="1">
    <source>
        <dbReference type="SMART" id="SM00470"/>
    </source>
</evidence>
<gene>
    <name evidence="2" type="ORF">HNP47_000106</name>
</gene>
<proteinExistence type="predicted"/>
<dbReference type="Proteomes" id="UP000556201">
    <property type="component" value="Unassembled WGS sequence"/>
</dbReference>
<dbReference type="SUPFAM" id="SSF110849">
    <property type="entry name" value="ParB/Sulfiredoxin"/>
    <property type="match status" value="1"/>
</dbReference>